<dbReference type="EMBL" id="JARKIF010000004">
    <property type="protein sequence ID" value="KAJ7641845.1"/>
    <property type="molecule type" value="Genomic_DNA"/>
</dbReference>
<dbReference type="AlphaFoldDB" id="A0AAD7C8B6"/>
<proteinExistence type="predicted"/>
<dbReference type="GO" id="GO:0006749">
    <property type="term" value="P:glutathione metabolic process"/>
    <property type="evidence" value="ECO:0007669"/>
    <property type="project" value="TreeGrafter"/>
</dbReference>
<feature type="domain" description="GST N-terminal" evidence="3">
    <location>
        <begin position="1"/>
        <end position="113"/>
    </location>
</feature>
<dbReference type="PROSITE" id="PS50404">
    <property type="entry name" value="GST_NTER"/>
    <property type="match status" value="1"/>
</dbReference>
<organism evidence="4 5">
    <name type="scientific">Roridomyces roridus</name>
    <dbReference type="NCBI Taxonomy" id="1738132"/>
    <lineage>
        <taxon>Eukaryota</taxon>
        <taxon>Fungi</taxon>
        <taxon>Dikarya</taxon>
        <taxon>Basidiomycota</taxon>
        <taxon>Agaricomycotina</taxon>
        <taxon>Agaricomycetes</taxon>
        <taxon>Agaricomycetidae</taxon>
        <taxon>Agaricales</taxon>
        <taxon>Marasmiineae</taxon>
        <taxon>Mycenaceae</taxon>
        <taxon>Roridomyces</taxon>
    </lineage>
</organism>
<dbReference type="Proteomes" id="UP001221142">
    <property type="component" value="Unassembled WGS sequence"/>
</dbReference>
<accession>A0AAD7C8B6</accession>
<protein>
    <recommendedName>
        <fullName evidence="1">glutathione transferase</fullName>
        <ecNumber evidence="1">2.5.1.18</ecNumber>
    </recommendedName>
</protein>
<evidence type="ECO:0000313" key="4">
    <source>
        <dbReference type="EMBL" id="KAJ7641845.1"/>
    </source>
</evidence>
<comment type="caution">
    <text evidence="4">The sequence shown here is derived from an EMBL/GenBank/DDBJ whole genome shotgun (WGS) entry which is preliminary data.</text>
</comment>
<dbReference type="PANTHER" id="PTHR43900">
    <property type="entry name" value="GLUTATHIONE S-TRANSFERASE RHO"/>
    <property type="match status" value="1"/>
</dbReference>
<dbReference type="InterPro" id="IPR036249">
    <property type="entry name" value="Thioredoxin-like_sf"/>
</dbReference>
<evidence type="ECO:0000259" key="3">
    <source>
        <dbReference type="PROSITE" id="PS50404"/>
    </source>
</evidence>
<evidence type="ECO:0000256" key="1">
    <source>
        <dbReference type="ARBA" id="ARBA00012452"/>
    </source>
</evidence>
<dbReference type="GO" id="GO:0043295">
    <property type="term" value="F:glutathione binding"/>
    <property type="evidence" value="ECO:0007669"/>
    <property type="project" value="TreeGrafter"/>
</dbReference>
<dbReference type="PANTHER" id="PTHR43900:SF3">
    <property type="entry name" value="GLUTATHIONE S-TRANSFERASE RHO"/>
    <property type="match status" value="1"/>
</dbReference>
<reference evidence="4" key="1">
    <citation type="submission" date="2023-03" db="EMBL/GenBank/DDBJ databases">
        <title>Massive genome expansion in bonnet fungi (Mycena s.s.) driven by repeated elements and novel gene families across ecological guilds.</title>
        <authorList>
            <consortium name="Lawrence Berkeley National Laboratory"/>
            <person name="Harder C.B."/>
            <person name="Miyauchi S."/>
            <person name="Viragh M."/>
            <person name="Kuo A."/>
            <person name="Thoen E."/>
            <person name="Andreopoulos B."/>
            <person name="Lu D."/>
            <person name="Skrede I."/>
            <person name="Drula E."/>
            <person name="Henrissat B."/>
            <person name="Morin E."/>
            <person name="Kohler A."/>
            <person name="Barry K."/>
            <person name="LaButti K."/>
            <person name="Morin E."/>
            <person name="Salamov A."/>
            <person name="Lipzen A."/>
            <person name="Mereny Z."/>
            <person name="Hegedus B."/>
            <person name="Baldrian P."/>
            <person name="Stursova M."/>
            <person name="Weitz H."/>
            <person name="Taylor A."/>
            <person name="Grigoriev I.V."/>
            <person name="Nagy L.G."/>
            <person name="Martin F."/>
            <person name="Kauserud H."/>
        </authorList>
    </citation>
    <scope>NUCLEOTIDE SEQUENCE</scope>
    <source>
        <strain evidence="4">9284</strain>
    </source>
</reference>
<name>A0AAD7C8B6_9AGAR</name>
<dbReference type="GO" id="GO:0004364">
    <property type="term" value="F:glutathione transferase activity"/>
    <property type="evidence" value="ECO:0007669"/>
    <property type="project" value="UniProtKB-EC"/>
</dbReference>
<sequence>MTSSSGQVSGPWGWADLECKAKPGSTGTESTWILSWNHSAGTVTVELGPETLRPKDSRAAAGTAIVALVIAETQIPFDLPTNQNKTPQDDDDFVLYESRAICGYLCDKYPEQGTKGLYPTGLEERALVEQTAYVESTDFIRYVRRILRELYVKP</sequence>
<dbReference type="GO" id="GO:0005737">
    <property type="term" value="C:cytoplasm"/>
    <property type="evidence" value="ECO:0007669"/>
    <property type="project" value="TreeGrafter"/>
</dbReference>
<keyword evidence="5" id="KW-1185">Reference proteome</keyword>
<gene>
    <name evidence="4" type="ORF">FB45DRAFT_1022570</name>
</gene>
<dbReference type="Gene3D" id="3.40.30.10">
    <property type="entry name" value="Glutaredoxin"/>
    <property type="match status" value="1"/>
</dbReference>
<evidence type="ECO:0000256" key="2">
    <source>
        <dbReference type="ARBA" id="ARBA00022679"/>
    </source>
</evidence>
<evidence type="ECO:0000313" key="5">
    <source>
        <dbReference type="Proteomes" id="UP001221142"/>
    </source>
</evidence>
<dbReference type="SUPFAM" id="SSF52833">
    <property type="entry name" value="Thioredoxin-like"/>
    <property type="match status" value="1"/>
</dbReference>
<dbReference type="EC" id="2.5.1.18" evidence="1"/>
<dbReference type="InterPro" id="IPR004045">
    <property type="entry name" value="Glutathione_S-Trfase_N"/>
</dbReference>
<keyword evidence="2" id="KW-0808">Transferase</keyword>